<feature type="transmembrane region" description="Helical" evidence="1">
    <location>
        <begin position="12"/>
        <end position="34"/>
    </location>
</feature>
<reference evidence="3 4" key="1">
    <citation type="submission" date="2016-10" db="EMBL/GenBank/DDBJ databases">
        <authorList>
            <person name="de Groot N.N."/>
        </authorList>
    </citation>
    <scope>NUCLEOTIDE SEQUENCE [LARGE SCALE GENOMIC DNA]</scope>
    <source>
        <strain evidence="3 4">DSM 2179</strain>
    </source>
</reference>
<gene>
    <name evidence="3" type="ORF">SAMN05660742_1142</name>
</gene>
<dbReference type="PANTHER" id="PTHR36435">
    <property type="entry name" value="SLR1288 PROTEIN"/>
    <property type="match status" value="1"/>
</dbReference>
<accession>A0A1H7AUP4</accession>
<dbReference type="AlphaFoldDB" id="A0A1H7AUP4"/>
<dbReference type="InterPro" id="IPR003675">
    <property type="entry name" value="Rce1/LyrA-like_dom"/>
</dbReference>
<evidence type="ECO:0000313" key="4">
    <source>
        <dbReference type="Proteomes" id="UP000199662"/>
    </source>
</evidence>
<keyword evidence="4" id="KW-1185">Reference proteome</keyword>
<dbReference type="EMBL" id="FNZK01000014">
    <property type="protein sequence ID" value="SEJ69351.1"/>
    <property type="molecule type" value="Genomic_DNA"/>
</dbReference>
<sequence>MKFVEISNRYSLLKHIVFFYMTWAFSEIVLFPLLKMKGVIFSDVFDPIWKITVWLLPVIAILKAEKTPIFAYLKLNSSKNAAILWSTLGISFIASYNILMHILFYSSLVFSPWLTFTQWLNTVFMAGLVEETLFRGYFLQKIKARFSFWKANLFVSFLFVSIHFPIWYMNADKIAHTVVAWSQLSTFIFGFSLLQGWLFRKSNSLWPCIMMHMMNNFMALALVG</sequence>
<protein>
    <recommendedName>
        <fullName evidence="2">CAAX prenyl protease 2/Lysostaphin resistance protein A-like domain-containing protein</fullName>
    </recommendedName>
</protein>
<dbReference type="Pfam" id="PF02517">
    <property type="entry name" value="Rce1-like"/>
    <property type="match status" value="1"/>
</dbReference>
<name>A0A1H7AUP4_9FIRM</name>
<feature type="transmembrane region" description="Helical" evidence="1">
    <location>
        <begin position="40"/>
        <end position="62"/>
    </location>
</feature>
<evidence type="ECO:0000313" key="3">
    <source>
        <dbReference type="EMBL" id="SEJ69351.1"/>
    </source>
</evidence>
<feature type="transmembrane region" description="Helical" evidence="1">
    <location>
        <begin position="149"/>
        <end position="168"/>
    </location>
</feature>
<feature type="transmembrane region" description="Helical" evidence="1">
    <location>
        <begin position="174"/>
        <end position="193"/>
    </location>
</feature>
<keyword evidence="1" id="KW-1133">Transmembrane helix</keyword>
<evidence type="ECO:0000256" key="1">
    <source>
        <dbReference type="SAM" id="Phobius"/>
    </source>
</evidence>
<feature type="transmembrane region" description="Helical" evidence="1">
    <location>
        <begin position="83"/>
        <end position="104"/>
    </location>
</feature>
<feature type="domain" description="CAAX prenyl protease 2/Lysostaphin resistance protein A-like" evidence="2">
    <location>
        <begin position="113"/>
        <end position="218"/>
    </location>
</feature>
<proteinExistence type="predicted"/>
<keyword evidence="1" id="KW-0472">Membrane</keyword>
<keyword evidence="1" id="KW-0812">Transmembrane</keyword>
<organism evidence="3 4">
    <name type="scientific">Propionispira arboris</name>
    <dbReference type="NCBI Taxonomy" id="84035"/>
    <lineage>
        <taxon>Bacteria</taxon>
        <taxon>Bacillati</taxon>
        <taxon>Bacillota</taxon>
        <taxon>Negativicutes</taxon>
        <taxon>Selenomonadales</taxon>
        <taxon>Selenomonadaceae</taxon>
        <taxon>Propionispira</taxon>
    </lineage>
</organism>
<dbReference type="GO" id="GO:0004175">
    <property type="term" value="F:endopeptidase activity"/>
    <property type="evidence" value="ECO:0007669"/>
    <property type="project" value="UniProtKB-ARBA"/>
</dbReference>
<evidence type="ECO:0000259" key="2">
    <source>
        <dbReference type="Pfam" id="PF02517"/>
    </source>
</evidence>
<dbReference type="PANTHER" id="PTHR36435:SF1">
    <property type="entry name" value="CAAX AMINO TERMINAL PROTEASE FAMILY PROTEIN"/>
    <property type="match status" value="1"/>
</dbReference>
<dbReference type="STRING" id="84035.SAMN05660742_1142"/>
<dbReference type="Proteomes" id="UP000199662">
    <property type="component" value="Unassembled WGS sequence"/>
</dbReference>
<dbReference type="InterPro" id="IPR052710">
    <property type="entry name" value="CAAX_protease"/>
</dbReference>
<dbReference type="GO" id="GO:0080120">
    <property type="term" value="P:CAAX-box protein maturation"/>
    <property type="evidence" value="ECO:0007669"/>
    <property type="project" value="UniProtKB-ARBA"/>
</dbReference>